<evidence type="ECO:0000259" key="7">
    <source>
        <dbReference type="PROSITE" id="PS50103"/>
    </source>
</evidence>
<name>A0A8S1GN11_9PELO</name>
<dbReference type="InterPro" id="IPR036855">
    <property type="entry name" value="Znf_CCCH_sf"/>
</dbReference>
<feature type="region of interest" description="Disordered" evidence="6">
    <location>
        <begin position="407"/>
        <end position="432"/>
    </location>
</feature>
<evidence type="ECO:0000256" key="3">
    <source>
        <dbReference type="ARBA" id="ARBA00022771"/>
    </source>
</evidence>
<dbReference type="AlphaFoldDB" id="A0A8S1GN11"/>
<dbReference type="InterPro" id="IPR000571">
    <property type="entry name" value="Znf_CCCH"/>
</dbReference>
<dbReference type="GO" id="GO:0043186">
    <property type="term" value="C:P granule"/>
    <property type="evidence" value="ECO:0007669"/>
    <property type="project" value="UniProtKB-ARBA"/>
</dbReference>
<protein>
    <recommendedName>
        <fullName evidence="7">C3H1-type domain-containing protein</fullName>
    </recommendedName>
</protein>
<feature type="zinc finger region" description="C3H1-type" evidence="5">
    <location>
        <begin position="213"/>
        <end position="241"/>
    </location>
</feature>
<sequence>MQTTPTGLPPPAQQSVFDPQYYYSGGLPTAPNNLQYVAAPNAFPAQQYYPEQYVIGGAAPPQQPVIMHGQPYIYMPQATTMGQAPQHVIYYPQMAHNAVYYSAAAPPVQDAAMSQQHQPSHPGNDEVLNHVSGRAPISSSTPLPTVNEYHLMGPQAPNVVQFRYHRNMEHDENLIDDISKITIDSHNDDTLSAEKDLQRGQGNRRSLNPQPYNYKTRLCVTHASGRKCDMGSRCKFAHGPEELRTVDAPVRMANNKYKTKLCKNFSRGANGFCPYGLRCEFIHPNDKEFQTVPEYMCMDLSDCNSRCDITPDAGDMPTISRSAVKSSSNKVLLKHRNVAGSMMCLTNNGRKDLGDSRSRQHVMASLAAQPPRSRYAPQYASTNDVRYHGSRSKSNFNGQSKFVRRREFERSEKCHKQRPIRPVAPHEPHLPSKPTFSLVHSAATRGSSNYTQHAELFIGMSAPPPSCLPFQRISLIVLSSITYHDSSLA</sequence>
<dbReference type="Pfam" id="PF00642">
    <property type="entry name" value="zf-CCCH"/>
    <property type="match status" value="2"/>
</dbReference>
<accession>A0A8S1GN11</accession>
<dbReference type="GO" id="GO:0008270">
    <property type="term" value="F:zinc ion binding"/>
    <property type="evidence" value="ECO:0007669"/>
    <property type="project" value="UniProtKB-KW"/>
</dbReference>
<dbReference type="FunFam" id="4.10.1000.10:FF:000018">
    <property type="entry name" value="Zinc finger protein"/>
    <property type="match status" value="1"/>
</dbReference>
<reference evidence="8" key="1">
    <citation type="submission" date="2020-10" db="EMBL/GenBank/DDBJ databases">
        <authorList>
            <person name="Kikuchi T."/>
        </authorList>
    </citation>
    <scope>NUCLEOTIDE SEQUENCE</scope>
    <source>
        <strain evidence="8">NKZ352</strain>
    </source>
</reference>
<dbReference type="SMART" id="SM00356">
    <property type="entry name" value="ZnF_C3H1"/>
    <property type="match status" value="2"/>
</dbReference>
<evidence type="ECO:0000256" key="1">
    <source>
        <dbReference type="ARBA" id="ARBA00022723"/>
    </source>
</evidence>
<dbReference type="OrthoDB" id="410307at2759"/>
<dbReference type="PANTHER" id="PTHR12547:SF18">
    <property type="entry name" value="PROTEIN TIS11"/>
    <property type="match status" value="1"/>
</dbReference>
<gene>
    <name evidence="8" type="ORF">CAUJ_LOCUS157</name>
</gene>
<feature type="domain" description="C3H1-type" evidence="7">
    <location>
        <begin position="256"/>
        <end position="286"/>
    </location>
</feature>
<evidence type="ECO:0000256" key="5">
    <source>
        <dbReference type="PROSITE-ProRule" id="PRU00723"/>
    </source>
</evidence>
<dbReference type="SUPFAM" id="SSF90229">
    <property type="entry name" value="CCCH zinc finger"/>
    <property type="match status" value="2"/>
</dbReference>
<dbReference type="GO" id="GO:0080090">
    <property type="term" value="P:regulation of primary metabolic process"/>
    <property type="evidence" value="ECO:0007669"/>
    <property type="project" value="UniProtKB-ARBA"/>
</dbReference>
<dbReference type="GO" id="GO:0003730">
    <property type="term" value="F:mRNA 3'-UTR binding"/>
    <property type="evidence" value="ECO:0007669"/>
    <property type="project" value="TreeGrafter"/>
</dbReference>
<dbReference type="InterPro" id="IPR045877">
    <property type="entry name" value="ZFP36-like"/>
</dbReference>
<dbReference type="PROSITE" id="PS50103">
    <property type="entry name" value="ZF_C3H1"/>
    <property type="match status" value="2"/>
</dbReference>
<evidence type="ECO:0000256" key="6">
    <source>
        <dbReference type="SAM" id="MobiDB-lite"/>
    </source>
</evidence>
<dbReference type="Gene3D" id="4.10.1000.10">
    <property type="entry name" value="Zinc finger, CCCH-type"/>
    <property type="match status" value="2"/>
</dbReference>
<evidence type="ECO:0000256" key="2">
    <source>
        <dbReference type="ARBA" id="ARBA00022737"/>
    </source>
</evidence>
<dbReference type="GO" id="GO:0030154">
    <property type="term" value="P:cell differentiation"/>
    <property type="evidence" value="ECO:0007669"/>
    <property type="project" value="UniProtKB-ARBA"/>
</dbReference>
<proteinExistence type="predicted"/>
<comment type="caution">
    <text evidence="8">The sequence shown here is derived from an EMBL/GenBank/DDBJ whole genome shotgun (WGS) entry which is preliminary data.</text>
</comment>
<keyword evidence="4 5" id="KW-0862">Zinc</keyword>
<dbReference type="FunFam" id="4.10.1000.10:FF:000001">
    <property type="entry name" value="zinc finger CCCH domain-containing protein 15-like"/>
    <property type="match status" value="1"/>
</dbReference>
<keyword evidence="9" id="KW-1185">Reference proteome</keyword>
<evidence type="ECO:0000256" key="4">
    <source>
        <dbReference type="ARBA" id="ARBA00022833"/>
    </source>
</evidence>
<dbReference type="PANTHER" id="PTHR12547">
    <property type="entry name" value="CCCH ZINC FINGER/TIS11-RELATED"/>
    <property type="match status" value="1"/>
</dbReference>
<evidence type="ECO:0000313" key="8">
    <source>
        <dbReference type="EMBL" id="CAD6184238.1"/>
    </source>
</evidence>
<dbReference type="Proteomes" id="UP000835052">
    <property type="component" value="Unassembled WGS sequence"/>
</dbReference>
<dbReference type="GO" id="GO:0005829">
    <property type="term" value="C:cytosol"/>
    <property type="evidence" value="ECO:0007669"/>
    <property type="project" value="TreeGrafter"/>
</dbReference>
<feature type="region of interest" description="Disordered" evidence="6">
    <location>
        <begin position="110"/>
        <end position="140"/>
    </location>
</feature>
<dbReference type="GO" id="GO:0010468">
    <property type="term" value="P:regulation of gene expression"/>
    <property type="evidence" value="ECO:0007669"/>
    <property type="project" value="UniProtKB-ARBA"/>
</dbReference>
<feature type="compositionally biased region" description="Polar residues" evidence="6">
    <location>
        <begin position="112"/>
        <end position="121"/>
    </location>
</feature>
<evidence type="ECO:0000313" key="9">
    <source>
        <dbReference type="Proteomes" id="UP000835052"/>
    </source>
</evidence>
<feature type="zinc finger region" description="C3H1-type" evidence="5">
    <location>
        <begin position="256"/>
        <end position="286"/>
    </location>
</feature>
<keyword evidence="3 5" id="KW-0863">Zinc-finger</keyword>
<organism evidence="8 9">
    <name type="scientific">Caenorhabditis auriculariae</name>
    <dbReference type="NCBI Taxonomy" id="2777116"/>
    <lineage>
        <taxon>Eukaryota</taxon>
        <taxon>Metazoa</taxon>
        <taxon>Ecdysozoa</taxon>
        <taxon>Nematoda</taxon>
        <taxon>Chromadorea</taxon>
        <taxon>Rhabditida</taxon>
        <taxon>Rhabditina</taxon>
        <taxon>Rhabditomorpha</taxon>
        <taxon>Rhabditoidea</taxon>
        <taxon>Rhabditidae</taxon>
        <taxon>Peloderinae</taxon>
        <taxon>Caenorhabditis</taxon>
    </lineage>
</organism>
<feature type="domain" description="C3H1-type" evidence="7">
    <location>
        <begin position="213"/>
        <end position="241"/>
    </location>
</feature>
<keyword evidence="2" id="KW-0677">Repeat</keyword>
<dbReference type="EMBL" id="CAJGYM010000001">
    <property type="protein sequence ID" value="CAD6184238.1"/>
    <property type="molecule type" value="Genomic_DNA"/>
</dbReference>
<keyword evidence="1 5" id="KW-0479">Metal-binding</keyword>